<evidence type="ECO:0000256" key="2">
    <source>
        <dbReference type="ARBA" id="ARBA00022692"/>
    </source>
</evidence>
<dbReference type="InterPro" id="IPR003439">
    <property type="entry name" value="ABC_transporter-like_ATP-bd"/>
</dbReference>
<proteinExistence type="predicted"/>
<dbReference type="Proteomes" id="UP001430953">
    <property type="component" value="Unassembled WGS sequence"/>
</dbReference>
<keyword evidence="3" id="KW-0547">Nucleotide-binding</keyword>
<feature type="transmembrane region" description="Helical" evidence="7">
    <location>
        <begin position="549"/>
        <end position="573"/>
    </location>
</feature>
<dbReference type="Pfam" id="PF00005">
    <property type="entry name" value="ABC_tran"/>
    <property type="match status" value="1"/>
</dbReference>
<accession>A0AAW2F6A4</accession>
<dbReference type="EMBL" id="JADYXP020000014">
    <property type="protein sequence ID" value="KAL0110780.1"/>
    <property type="molecule type" value="Genomic_DNA"/>
</dbReference>
<dbReference type="InterPro" id="IPR027417">
    <property type="entry name" value="P-loop_NTPase"/>
</dbReference>
<evidence type="ECO:0000313" key="10">
    <source>
        <dbReference type="Proteomes" id="UP001430953"/>
    </source>
</evidence>
<feature type="transmembrane region" description="Helical" evidence="7">
    <location>
        <begin position="316"/>
        <end position="337"/>
    </location>
</feature>
<reference evidence="9 10" key="1">
    <citation type="submission" date="2023-03" db="EMBL/GenBank/DDBJ databases">
        <title>High recombination rates correlate with genetic variation in Cardiocondyla obscurior ants.</title>
        <authorList>
            <person name="Errbii M."/>
        </authorList>
    </citation>
    <scope>NUCLEOTIDE SEQUENCE [LARGE SCALE GENOMIC DNA]</scope>
    <source>
        <strain evidence="9">Alpha-2009</strain>
        <tissue evidence="9">Whole body</tissue>
    </source>
</reference>
<feature type="domain" description="ABC transporter" evidence="8">
    <location>
        <begin position="7"/>
        <end position="238"/>
    </location>
</feature>
<comment type="caution">
    <text evidence="9">The sequence shown here is derived from an EMBL/GenBank/DDBJ whole genome shotgun (WGS) entry which is preliminary data.</text>
</comment>
<keyword evidence="5 7" id="KW-1133">Transmembrane helix</keyword>
<dbReference type="PANTHER" id="PTHR43038:SF3">
    <property type="entry name" value="ABC TRANSPORTER G FAMILY MEMBER 20 ISOFORM X1"/>
    <property type="match status" value="1"/>
</dbReference>
<dbReference type="Gene3D" id="3.40.50.300">
    <property type="entry name" value="P-loop containing nucleotide triphosphate hydrolases"/>
    <property type="match status" value="1"/>
</dbReference>
<dbReference type="SMART" id="SM00382">
    <property type="entry name" value="AAA"/>
    <property type="match status" value="1"/>
</dbReference>
<comment type="subcellular location">
    <subcellularLocation>
        <location evidence="1">Membrane</location>
        <topology evidence="1">Multi-pass membrane protein</topology>
    </subcellularLocation>
</comment>
<keyword evidence="6 7" id="KW-0472">Membrane</keyword>
<dbReference type="PROSITE" id="PS50893">
    <property type="entry name" value="ABC_TRANSPORTER_2"/>
    <property type="match status" value="1"/>
</dbReference>
<dbReference type="PANTHER" id="PTHR43038">
    <property type="entry name" value="ATP-BINDING CASSETTE, SUB-FAMILY H, MEMBER 1"/>
    <property type="match status" value="1"/>
</dbReference>
<evidence type="ECO:0000259" key="8">
    <source>
        <dbReference type="PROSITE" id="PS50893"/>
    </source>
</evidence>
<dbReference type="GO" id="GO:0140359">
    <property type="term" value="F:ABC-type transporter activity"/>
    <property type="evidence" value="ECO:0007669"/>
    <property type="project" value="InterPro"/>
</dbReference>
<dbReference type="PROSITE" id="PS00211">
    <property type="entry name" value="ABC_TRANSPORTER_1"/>
    <property type="match status" value="1"/>
</dbReference>
<feature type="transmembrane region" description="Helical" evidence="7">
    <location>
        <begin position="506"/>
        <end position="529"/>
    </location>
</feature>
<name>A0AAW2F6A4_9HYME</name>
<feature type="transmembrane region" description="Helical" evidence="7">
    <location>
        <begin position="585"/>
        <end position="610"/>
    </location>
</feature>
<keyword evidence="4" id="KW-0067">ATP-binding</keyword>
<dbReference type="InterPro" id="IPR017871">
    <property type="entry name" value="ABC_transporter-like_CS"/>
</dbReference>
<evidence type="ECO:0000313" key="9">
    <source>
        <dbReference type="EMBL" id="KAL0110780.1"/>
    </source>
</evidence>
<protein>
    <recommendedName>
        <fullName evidence="8">ABC transporter domain-containing protein</fullName>
    </recommendedName>
</protein>
<keyword evidence="2 7" id="KW-0812">Transmembrane</keyword>
<evidence type="ECO:0000256" key="5">
    <source>
        <dbReference type="ARBA" id="ARBA00022989"/>
    </source>
</evidence>
<sequence length="703" mass="79325">MVRQNAVIVKNATKRYGKGELVLDNLNMTVSKNTIYGLLGASGCGKTTLLSCLVGIRHLNDGEISVLNEKQTSKKFIILGPRVGYMPQETSLIGEFSVSDAFYYFGRINGLDNTEIELKQEFFSKLLQLPSSSHLLKNMSGGEKRRVSFAVALIHHPELLILDEPTVGMDSIMRDNIWNYLIKITKEEGITVLITTHYIEETKNADKIGLMRDGKMLTESSPQQLLERFECSLLEEAFIKLCDVQNNAVTLNEAQRSEPESTSSDVLNQDQDQDNNYYTEANEIPVCKTVTERRVSRWKKFKALVIKNGIQVLRNYAGLVFAILFPLLQGGLFPLTIGGNPKGLMIGIVNDEAGNCNYDKNYGYIWSDEITCHFNNLSCRFANNINSSIATQIYYDNVLEAKNDVRKGQITGVMYFGQNFSKALEVRVNDITAADDLDFIDSEIQVFLDMSDREIGLFIKRKLLKHFIDINKEIMKDCNILTKVAEPPLRFENPIYGKEDLLYIDYILPAYTITLAFYIANVVSSALIVSDRLEGLWDRSLVQGVKSEGILLSHIFIQSIIVLIHTTMLYLLYFPIWGLECKGPVFIAMVLIFLNGFCGLLYGFVLSVVFDTHTMVFFASAGSILPLVMFSGVMWPIEGIPIGLRWFSYILPTTLPSISLRRIIYKGSSVLDPDVYFGFLLTFGWILILLLVTIFGIRKLKSL</sequence>
<feature type="transmembrane region" description="Helical" evidence="7">
    <location>
        <begin position="616"/>
        <end position="634"/>
    </location>
</feature>
<gene>
    <name evidence="9" type="ORF">PUN28_014026</name>
</gene>
<organism evidence="9 10">
    <name type="scientific">Cardiocondyla obscurior</name>
    <dbReference type="NCBI Taxonomy" id="286306"/>
    <lineage>
        <taxon>Eukaryota</taxon>
        <taxon>Metazoa</taxon>
        <taxon>Ecdysozoa</taxon>
        <taxon>Arthropoda</taxon>
        <taxon>Hexapoda</taxon>
        <taxon>Insecta</taxon>
        <taxon>Pterygota</taxon>
        <taxon>Neoptera</taxon>
        <taxon>Endopterygota</taxon>
        <taxon>Hymenoptera</taxon>
        <taxon>Apocrita</taxon>
        <taxon>Aculeata</taxon>
        <taxon>Formicoidea</taxon>
        <taxon>Formicidae</taxon>
        <taxon>Myrmicinae</taxon>
        <taxon>Cardiocondyla</taxon>
    </lineage>
</organism>
<dbReference type="InterPro" id="IPR013525">
    <property type="entry name" value="ABC2_TM"/>
</dbReference>
<evidence type="ECO:0000256" key="6">
    <source>
        <dbReference type="ARBA" id="ARBA00023136"/>
    </source>
</evidence>
<evidence type="ECO:0000256" key="3">
    <source>
        <dbReference type="ARBA" id="ARBA00022741"/>
    </source>
</evidence>
<feature type="transmembrane region" description="Helical" evidence="7">
    <location>
        <begin position="676"/>
        <end position="697"/>
    </location>
</feature>
<dbReference type="SUPFAM" id="SSF52540">
    <property type="entry name" value="P-loop containing nucleoside triphosphate hydrolases"/>
    <property type="match status" value="1"/>
</dbReference>
<dbReference type="GO" id="GO:0016020">
    <property type="term" value="C:membrane"/>
    <property type="evidence" value="ECO:0007669"/>
    <property type="project" value="UniProtKB-SubCell"/>
</dbReference>
<keyword evidence="10" id="KW-1185">Reference proteome</keyword>
<evidence type="ECO:0000256" key="4">
    <source>
        <dbReference type="ARBA" id="ARBA00022840"/>
    </source>
</evidence>
<evidence type="ECO:0000256" key="7">
    <source>
        <dbReference type="SAM" id="Phobius"/>
    </source>
</evidence>
<dbReference type="InterPro" id="IPR003593">
    <property type="entry name" value="AAA+_ATPase"/>
</dbReference>
<dbReference type="CDD" id="cd03230">
    <property type="entry name" value="ABC_DR_subfamily_A"/>
    <property type="match status" value="1"/>
</dbReference>
<dbReference type="GO" id="GO:0016887">
    <property type="term" value="F:ATP hydrolysis activity"/>
    <property type="evidence" value="ECO:0007669"/>
    <property type="project" value="InterPro"/>
</dbReference>
<dbReference type="AlphaFoldDB" id="A0AAW2F6A4"/>
<dbReference type="Pfam" id="PF12698">
    <property type="entry name" value="ABC2_membrane_3"/>
    <property type="match status" value="1"/>
</dbReference>
<evidence type="ECO:0000256" key="1">
    <source>
        <dbReference type="ARBA" id="ARBA00004141"/>
    </source>
</evidence>
<dbReference type="GO" id="GO:0005524">
    <property type="term" value="F:ATP binding"/>
    <property type="evidence" value="ECO:0007669"/>
    <property type="project" value="UniProtKB-KW"/>
</dbReference>